<dbReference type="InterPro" id="IPR012001">
    <property type="entry name" value="Thiamin_PyroP_enz_TPP-bd_dom"/>
</dbReference>
<dbReference type="GO" id="GO:0032923">
    <property type="term" value="P:organic phosphonate biosynthetic process"/>
    <property type="evidence" value="ECO:0007669"/>
    <property type="project" value="InterPro"/>
</dbReference>
<keyword evidence="2" id="KW-0786">Thiamine pyrophosphate</keyword>
<gene>
    <name evidence="6" type="primary">aepY</name>
    <name evidence="6" type="ORF">SELSPUOL_02115</name>
</gene>
<protein>
    <submittedName>
        <fullName evidence="6">Phosphonopyruvate decarboxylase</fullName>
        <ecNumber evidence="6">4.1.1.82</ecNumber>
    </submittedName>
</protein>
<dbReference type="InterPro" id="IPR017684">
    <property type="entry name" value="Phosphono-pyrv_decarboxylase"/>
</dbReference>
<dbReference type="GO" id="GO:0033980">
    <property type="term" value="F:phosphonopyruvate decarboxylase activity"/>
    <property type="evidence" value="ECO:0007669"/>
    <property type="project" value="UniProtKB-EC"/>
</dbReference>
<feature type="domain" description="Thiamine pyrophosphate enzyme N-terminal TPP-binding" evidence="5">
    <location>
        <begin position="15"/>
        <end position="126"/>
    </location>
</feature>
<dbReference type="InterPro" id="IPR029061">
    <property type="entry name" value="THDP-binding"/>
</dbReference>
<dbReference type="SUPFAM" id="SSF52518">
    <property type="entry name" value="Thiamin diphosphate-binding fold (THDP-binding)"/>
    <property type="match status" value="2"/>
</dbReference>
<evidence type="ECO:0000256" key="3">
    <source>
        <dbReference type="ARBA" id="ARBA00023239"/>
    </source>
</evidence>
<dbReference type="Pfam" id="PF02775">
    <property type="entry name" value="TPP_enzyme_C"/>
    <property type="match status" value="1"/>
</dbReference>
<evidence type="ECO:0000256" key="1">
    <source>
        <dbReference type="ARBA" id="ARBA00022793"/>
    </source>
</evidence>
<proteinExistence type="predicted"/>
<keyword evidence="1" id="KW-0210">Decarboxylase</keyword>
<dbReference type="InterPro" id="IPR051818">
    <property type="entry name" value="TPP_dependent_decarboxylase"/>
</dbReference>
<dbReference type="eggNOG" id="COG0028">
    <property type="taxonomic scope" value="Bacteria"/>
</dbReference>
<feature type="domain" description="Thiamine pyrophosphate enzyme TPP-binding" evidence="4">
    <location>
        <begin position="237"/>
        <end position="351"/>
    </location>
</feature>
<dbReference type="CDD" id="cd03371">
    <property type="entry name" value="TPP_PpyrDC"/>
    <property type="match status" value="1"/>
</dbReference>
<dbReference type="Pfam" id="PF02776">
    <property type="entry name" value="TPP_enzyme_N"/>
    <property type="match status" value="1"/>
</dbReference>
<dbReference type="AlphaFoldDB" id="C9LX28"/>
<comment type="caution">
    <text evidence="6">The sequence shown here is derived from an EMBL/GenBank/DDBJ whole genome shotgun (WGS) entry which is preliminary data.</text>
</comment>
<organism evidence="6 7">
    <name type="scientific">Selenomonas sputigena (strain ATCC 35185 / DSM 20758 / CCUG 44933 / VPI D19B-28)</name>
    <dbReference type="NCBI Taxonomy" id="546271"/>
    <lineage>
        <taxon>Bacteria</taxon>
        <taxon>Bacillati</taxon>
        <taxon>Bacillota</taxon>
        <taxon>Negativicutes</taxon>
        <taxon>Selenomonadales</taxon>
        <taxon>Selenomonadaceae</taxon>
        <taxon>Selenomonas</taxon>
    </lineage>
</organism>
<dbReference type="GO" id="GO:0030976">
    <property type="term" value="F:thiamine pyrophosphate binding"/>
    <property type="evidence" value="ECO:0007669"/>
    <property type="project" value="InterPro"/>
</dbReference>
<dbReference type="EMBL" id="ACKP02000048">
    <property type="protein sequence ID" value="EEX76588.1"/>
    <property type="molecule type" value="Genomic_DNA"/>
</dbReference>
<dbReference type="PANTHER" id="PTHR42818">
    <property type="entry name" value="SULFOPYRUVATE DECARBOXYLASE SUBUNIT ALPHA"/>
    <property type="match status" value="1"/>
</dbReference>
<keyword evidence="6" id="KW-0670">Pyruvate</keyword>
<dbReference type="CDD" id="cd07035">
    <property type="entry name" value="TPP_PYR_POX_like"/>
    <property type="match status" value="1"/>
</dbReference>
<keyword evidence="3 6" id="KW-0456">Lyase</keyword>
<dbReference type="NCBIfam" id="TIGR03297">
    <property type="entry name" value="Ppyr-DeCO2ase"/>
    <property type="match status" value="1"/>
</dbReference>
<accession>C9LX28</accession>
<evidence type="ECO:0000256" key="2">
    <source>
        <dbReference type="ARBA" id="ARBA00023052"/>
    </source>
</evidence>
<dbReference type="PANTHER" id="PTHR42818:SF1">
    <property type="entry name" value="SULFOPYRUVATE DECARBOXYLASE"/>
    <property type="match status" value="1"/>
</dbReference>
<dbReference type="Gene3D" id="3.40.50.970">
    <property type="match status" value="2"/>
</dbReference>
<sequence>MSGSQKEDVMQATEFLDILGADFFVGVPDSQLRALCDALMERYGNHAPHVIAANEGTAAGIAAGHYLATGRSPLVYLQNSGEGNIVNALASLLHEKAYAIPLIFVIGWRGEPGVKDEPQHAYQGEVTLPLLELLQVEHFVLAKETRGEDVSDAMERFRSSLENGRSVAFVVRKGALTHDTKVSYKNGYALRREEAIRTILDAADESDVFVSTTGKASRELFELREERGEGHERDFLTIGSMGHSSSIALGIALEKKGRRTWCLDGDGAFLMHMGAAAVIAAAKPSNFCHVVLNNEAHESVGGMPTAASSIDFPALARALGYAAARRAKDGEELAAALEEMKGQAGPCFLEVRCAVGSRADLGRPTIPPKANKLAMMRFLSL</sequence>
<evidence type="ECO:0000259" key="4">
    <source>
        <dbReference type="Pfam" id="PF02775"/>
    </source>
</evidence>
<evidence type="ECO:0000313" key="6">
    <source>
        <dbReference type="EMBL" id="EEX76588.1"/>
    </source>
</evidence>
<dbReference type="STRING" id="546271.Selsp_0558"/>
<evidence type="ECO:0000259" key="5">
    <source>
        <dbReference type="Pfam" id="PF02776"/>
    </source>
</evidence>
<name>C9LX28_SELS3</name>
<evidence type="ECO:0000313" key="7">
    <source>
        <dbReference type="Proteomes" id="UP000003505"/>
    </source>
</evidence>
<dbReference type="EC" id="4.1.1.82" evidence="6"/>
<reference evidence="6 7" key="1">
    <citation type="submission" date="2009-09" db="EMBL/GenBank/DDBJ databases">
        <authorList>
            <person name="Weinstock G."/>
            <person name="Sodergren E."/>
            <person name="Clifton S."/>
            <person name="Fulton L."/>
            <person name="Fulton B."/>
            <person name="Courtney L."/>
            <person name="Fronick C."/>
            <person name="Harrison M."/>
            <person name="Strong C."/>
            <person name="Farmer C."/>
            <person name="Delahaunty K."/>
            <person name="Markovic C."/>
            <person name="Hall O."/>
            <person name="Minx P."/>
            <person name="Tomlinson C."/>
            <person name="Mitreva M."/>
            <person name="Nelson J."/>
            <person name="Hou S."/>
            <person name="Wollam A."/>
            <person name="Pepin K.H."/>
            <person name="Johnson M."/>
            <person name="Bhonagiri V."/>
            <person name="Nash W.E."/>
            <person name="Warren W."/>
            <person name="Chinwalla A."/>
            <person name="Mardis E.R."/>
            <person name="Wilson R.K."/>
        </authorList>
    </citation>
    <scope>NUCLEOTIDE SEQUENCE [LARGE SCALE GENOMIC DNA]</scope>
    <source>
        <strain evidence="7">ATCC 35185 / DSM 20758 / VPI D19B-28</strain>
    </source>
</reference>
<dbReference type="Proteomes" id="UP000003505">
    <property type="component" value="Unassembled WGS sequence"/>
</dbReference>
<dbReference type="InterPro" id="IPR011766">
    <property type="entry name" value="TPP_enzyme_TPP-bd"/>
</dbReference>